<sequence length="49" mass="5716">MITIKLGERLREFRQGLNLTQAQFAEPIPGKCDYSYIGKIERNQQYPSL</sequence>
<dbReference type="InterPro" id="IPR001387">
    <property type="entry name" value="Cro/C1-type_HTH"/>
</dbReference>
<accession>X1KX12</accession>
<dbReference type="Gene3D" id="1.10.260.40">
    <property type="entry name" value="lambda repressor-like DNA-binding domains"/>
    <property type="match status" value="1"/>
</dbReference>
<dbReference type="SUPFAM" id="SSF47413">
    <property type="entry name" value="lambda repressor-like DNA-binding domains"/>
    <property type="match status" value="1"/>
</dbReference>
<feature type="non-terminal residue" evidence="1">
    <location>
        <position position="49"/>
    </location>
</feature>
<dbReference type="GO" id="GO:0003677">
    <property type="term" value="F:DNA binding"/>
    <property type="evidence" value="ECO:0007669"/>
    <property type="project" value="InterPro"/>
</dbReference>
<dbReference type="CDD" id="cd00093">
    <property type="entry name" value="HTH_XRE"/>
    <property type="match status" value="1"/>
</dbReference>
<comment type="caution">
    <text evidence="1">The sequence shown here is derived from an EMBL/GenBank/DDBJ whole genome shotgun (WGS) entry which is preliminary data.</text>
</comment>
<protein>
    <recommendedName>
        <fullName evidence="2">HTH cro/C1-type domain-containing protein</fullName>
    </recommendedName>
</protein>
<proteinExistence type="predicted"/>
<reference evidence="1" key="1">
    <citation type="journal article" date="2014" name="Front. Microbiol.">
        <title>High frequency of phylogenetically diverse reductive dehalogenase-homologous genes in deep subseafloor sedimentary metagenomes.</title>
        <authorList>
            <person name="Kawai M."/>
            <person name="Futagami T."/>
            <person name="Toyoda A."/>
            <person name="Takaki Y."/>
            <person name="Nishi S."/>
            <person name="Hori S."/>
            <person name="Arai W."/>
            <person name="Tsubouchi T."/>
            <person name="Morono Y."/>
            <person name="Uchiyama I."/>
            <person name="Ito T."/>
            <person name="Fujiyama A."/>
            <person name="Inagaki F."/>
            <person name="Takami H."/>
        </authorList>
    </citation>
    <scope>NUCLEOTIDE SEQUENCE</scope>
    <source>
        <strain evidence="1">Expedition CK06-06</strain>
    </source>
</reference>
<dbReference type="EMBL" id="BARV01002974">
    <property type="protein sequence ID" value="GAH98185.1"/>
    <property type="molecule type" value="Genomic_DNA"/>
</dbReference>
<organism evidence="1">
    <name type="scientific">marine sediment metagenome</name>
    <dbReference type="NCBI Taxonomy" id="412755"/>
    <lineage>
        <taxon>unclassified sequences</taxon>
        <taxon>metagenomes</taxon>
        <taxon>ecological metagenomes</taxon>
    </lineage>
</organism>
<name>X1KX12_9ZZZZ</name>
<dbReference type="AlphaFoldDB" id="X1KX12"/>
<evidence type="ECO:0000313" key="1">
    <source>
        <dbReference type="EMBL" id="GAH98185.1"/>
    </source>
</evidence>
<gene>
    <name evidence="1" type="ORF">S06H3_07359</name>
</gene>
<dbReference type="InterPro" id="IPR010982">
    <property type="entry name" value="Lambda_DNA-bd_dom_sf"/>
</dbReference>
<evidence type="ECO:0008006" key="2">
    <source>
        <dbReference type="Google" id="ProtNLM"/>
    </source>
</evidence>